<keyword evidence="2" id="KW-0677">Repeat</keyword>
<feature type="region of interest" description="Disordered" evidence="4">
    <location>
        <begin position="583"/>
        <end position="608"/>
    </location>
</feature>
<dbReference type="Gene3D" id="2.130.10.130">
    <property type="entry name" value="Integrin alpha, N-terminal"/>
    <property type="match status" value="4"/>
</dbReference>
<dbReference type="PANTHER" id="PTHR36220:SF1">
    <property type="entry name" value="GAMMA TUBULIN COMPLEX COMPONENT C-TERMINAL DOMAIN-CONTAINING PROTEIN"/>
    <property type="match status" value="1"/>
</dbReference>
<dbReference type="InterPro" id="IPR028994">
    <property type="entry name" value="Integrin_alpha_N"/>
</dbReference>
<dbReference type="InterPro" id="IPR013519">
    <property type="entry name" value="Int_alpha_beta-p"/>
</dbReference>
<protein>
    <recommendedName>
        <fullName evidence="7">Integrin</fullName>
    </recommendedName>
</protein>
<sequence length="608" mass="63810">MLNVSAKYKITTLFMIIVLSGCGDSGNGSGTSTNSNIGSKNQAPSRFNLEDIVISTEGAKFKWGESTGANSYTLCRKNQQMKDDCDAIDSTNKTQSSLENFGVLENLSSQFFVIAKNDFGQQVSNEKSISSQSLTPRIQYIKPFNTGKGDEFGFSVSLSRDGKTLAIGAPEESSNATGINSSDSDNDSLTYAGAAYLFRFDGSKWDQQAYIKASNTDEFSWFGMSVDLSADGNTLAVAAPTESTNAKGVNNSGPSSATNSGAVYIYSYDGSNWAQQAFIKASNTDSGDLFGNSIDLSADGKTLAVGATEEASTSTGINQDQGNSPSITDAGAVYLFRSDGINWSQEAYIKASNTDGDDRFGESVALSEDGNTLAVGASQERSSSTEIDVGESNNDLVDAGAVYVFQFSNRNWTQQAYIKPLNTGSRDLFGVSVSLSQDGKTLAVGASKESSNSNEINIGANNNSAQDSGAAYIFRLSDSGWSQQAYIKASNGGAGDSFGGTVMLSEDGKSLAVGARGEDSNAIGANGNDNNTLAESGAAYVFRFGSRWSQEAYIKASNSGRDDLFGSISLSGDGKALAVGSIEEDSDSTGINSQDNDQSEDSGAAYIF</sequence>
<evidence type="ECO:0000256" key="4">
    <source>
        <dbReference type="SAM" id="MobiDB-lite"/>
    </source>
</evidence>
<name>A0A6L8LSH0_9VIBR</name>
<keyword evidence="3" id="KW-0325">Glycoprotein</keyword>
<accession>A0A6L8LSH0</accession>
<dbReference type="InterPro" id="IPR013517">
    <property type="entry name" value="FG-GAP"/>
</dbReference>
<evidence type="ECO:0008006" key="7">
    <source>
        <dbReference type="Google" id="ProtNLM"/>
    </source>
</evidence>
<dbReference type="SMART" id="SM00191">
    <property type="entry name" value="Int_alpha"/>
    <property type="match status" value="6"/>
</dbReference>
<comment type="caution">
    <text evidence="5">The sequence shown here is derived from an EMBL/GenBank/DDBJ whole genome shotgun (WGS) entry which is preliminary data.</text>
</comment>
<keyword evidence="1" id="KW-0732">Signal</keyword>
<evidence type="ECO:0000256" key="3">
    <source>
        <dbReference type="ARBA" id="ARBA00023180"/>
    </source>
</evidence>
<dbReference type="Proteomes" id="UP000478571">
    <property type="component" value="Unassembled WGS sequence"/>
</dbReference>
<dbReference type="RefSeq" id="WP_160928392.1">
    <property type="nucleotide sequence ID" value="NZ_WWEU01000002.1"/>
</dbReference>
<dbReference type="Pfam" id="PF14312">
    <property type="entry name" value="FG-GAP_2"/>
    <property type="match status" value="5"/>
</dbReference>
<evidence type="ECO:0000313" key="6">
    <source>
        <dbReference type="Proteomes" id="UP000478571"/>
    </source>
</evidence>
<evidence type="ECO:0000256" key="1">
    <source>
        <dbReference type="ARBA" id="ARBA00022729"/>
    </source>
</evidence>
<keyword evidence="6" id="KW-1185">Reference proteome</keyword>
<dbReference type="EMBL" id="WWEU01000002">
    <property type="protein sequence ID" value="MYM58998.1"/>
    <property type="molecule type" value="Genomic_DNA"/>
</dbReference>
<evidence type="ECO:0000256" key="2">
    <source>
        <dbReference type="ARBA" id="ARBA00022737"/>
    </source>
</evidence>
<reference evidence="5 6" key="1">
    <citation type="submission" date="2020-01" db="EMBL/GenBank/DDBJ databases">
        <title>Draft Genome Sequence of Vibrio sp. strain OCN044, Isolated from a Healthy Coral at Palmyra Atoll.</title>
        <authorList>
            <person name="Videau P."/>
            <person name="Loughran R."/>
            <person name="Esquivel A."/>
            <person name="Deadmond M."/>
            <person name="Paddock B.E."/>
            <person name="Saw J.H."/>
            <person name="Ushijima B."/>
        </authorList>
    </citation>
    <scope>NUCLEOTIDE SEQUENCE [LARGE SCALE GENOMIC DNA]</scope>
    <source>
        <strain evidence="5 6">OCN044</strain>
    </source>
</reference>
<dbReference type="SUPFAM" id="SSF75011">
    <property type="entry name" value="3-carboxy-cis,cis-mucoante lactonizing enzyme"/>
    <property type="match status" value="1"/>
</dbReference>
<evidence type="ECO:0000313" key="5">
    <source>
        <dbReference type="EMBL" id="MYM58998.1"/>
    </source>
</evidence>
<dbReference type="PROSITE" id="PS51257">
    <property type="entry name" value="PROKAR_LIPOPROTEIN"/>
    <property type="match status" value="1"/>
</dbReference>
<dbReference type="PANTHER" id="PTHR36220">
    <property type="entry name" value="UNNAMED PRODUCT"/>
    <property type="match status" value="1"/>
</dbReference>
<gene>
    <name evidence="5" type="ORF">GTG28_07155</name>
</gene>
<dbReference type="AlphaFoldDB" id="A0A6L8LSH0"/>
<proteinExistence type="predicted"/>
<organism evidence="5 6">
    <name type="scientific">Vibrio tetraodonis subsp. pristinus</name>
    <dbReference type="NCBI Taxonomy" id="2695891"/>
    <lineage>
        <taxon>Bacteria</taxon>
        <taxon>Pseudomonadati</taxon>
        <taxon>Pseudomonadota</taxon>
        <taxon>Gammaproteobacteria</taxon>
        <taxon>Vibrionales</taxon>
        <taxon>Vibrionaceae</taxon>
        <taxon>Vibrio</taxon>
    </lineage>
</organism>